<evidence type="ECO:0000313" key="1">
    <source>
        <dbReference type="EMBL" id="RLV56038.1"/>
    </source>
</evidence>
<dbReference type="RefSeq" id="WP_121794234.1">
    <property type="nucleotide sequence ID" value="NZ_RDBF01000005.1"/>
</dbReference>
<keyword evidence="2" id="KW-1185">Reference proteome</keyword>
<protein>
    <submittedName>
        <fullName evidence="1">Uncharacterized protein</fullName>
    </submittedName>
</protein>
<accession>A0A3L8PNE3</accession>
<comment type="caution">
    <text evidence="1">The sequence shown here is derived from an EMBL/GenBank/DDBJ whole genome shotgun (WGS) entry which is preliminary data.</text>
</comment>
<gene>
    <name evidence="1" type="ORF">D9V41_09120</name>
</gene>
<dbReference type="Proteomes" id="UP000282515">
    <property type="component" value="Unassembled WGS sequence"/>
</dbReference>
<dbReference type="OrthoDB" id="3826127at2"/>
<evidence type="ECO:0000313" key="2">
    <source>
        <dbReference type="Proteomes" id="UP000282515"/>
    </source>
</evidence>
<organism evidence="1 2">
    <name type="scientific">Aeromicrobium phragmitis</name>
    <dbReference type="NCBI Taxonomy" id="2478914"/>
    <lineage>
        <taxon>Bacteria</taxon>
        <taxon>Bacillati</taxon>
        <taxon>Actinomycetota</taxon>
        <taxon>Actinomycetes</taxon>
        <taxon>Propionibacteriales</taxon>
        <taxon>Nocardioidaceae</taxon>
        <taxon>Aeromicrobium</taxon>
    </lineage>
</organism>
<name>A0A3L8PNE3_9ACTN</name>
<dbReference type="EMBL" id="RDBF01000005">
    <property type="protein sequence ID" value="RLV56038.1"/>
    <property type="molecule type" value="Genomic_DNA"/>
</dbReference>
<dbReference type="AlphaFoldDB" id="A0A3L8PNE3"/>
<sequence>MNTLLAIDPGNTESAYALINADTCEPLVVAKADNAEVLETLMALDLNLARAGQEPPRLAAIEMVASYGMPVGADVFGTCVWIGRFQECLAQTSRTPVELITRHPVKLHHCHSSKAKDSNITQALIDRFAPGQPNRGKGTKAEPGWFYGFRADIWQAYALAVYVADTREGVAA</sequence>
<proteinExistence type="predicted"/>
<reference evidence="1 2" key="1">
    <citation type="submission" date="2018-10" db="EMBL/GenBank/DDBJ databases">
        <title>Aeromicrobium sp. 9W16Y-2 whole genome shotgun sequence.</title>
        <authorList>
            <person name="Li F."/>
        </authorList>
    </citation>
    <scope>NUCLEOTIDE SEQUENCE [LARGE SCALE GENOMIC DNA]</scope>
    <source>
        <strain evidence="1 2">9W16Y-2</strain>
    </source>
</reference>